<dbReference type="Proteomes" id="UP000095284">
    <property type="component" value="Unplaced"/>
</dbReference>
<evidence type="ECO:0000313" key="11">
    <source>
        <dbReference type="Proteomes" id="UP000659654"/>
    </source>
</evidence>
<dbReference type="Proteomes" id="UP000659654">
    <property type="component" value="Unassembled WGS sequence"/>
</dbReference>
<sequence length="303" mass="35144">MPDDLPRIPKKRRPRNKPRSDAWLQQNLKAYRPSFTFRCALPVIAATAVVCLGMGITLIYNNSKATEHVIDYTDCEKKQESDGWTHRYENDESICEHQFKLSAAFTGDITFYYGLDGFYQNIRKYQQSRNDNQLRGDLQNVDECFPYERDNQTKEPYVPCGAVADSMFNDSFLLFTVDRNSSEKSPVEMSALEIIPKRFRERKYRNPKPCRGNVTRCPGFERTSKPPHWTRHIAEIGDAETGRGLENADFIIWMETSALPNFRKVYRKLKVLPANDFNGGLPEGLYSLEIKNSRFSGFDKRFM</sequence>
<evidence type="ECO:0000313" key="9">
    <source>
        <dbReference type="EMBL" id="CAG9113399.1"/>
    </source>
</evidence>
<dbReference type="GO" id="GO:0005783">
    <property type="term" value="C:endoplasmic reticulum"/>
    <property type="evidence" value="ECO:0007669"/>
    <property type="project" value="TreeGrafter"/>
</dbReference>
<dbReference type="GO" id="GO:0005886">
    <property type="term" value="C:plasma membrane"/>
    <property type="evidence" value="ECO:0007669"/>
    <property type="project" value="TreeGrafter"/>
</dbReference>
<evidence type="ECO:0000256" key="1">
    <source>
        <dbReference type="ARBA" id="ARBA00004370"/>
    </source>
</evidence>
<dbReference type="SMR" id="A0A1I7RLZ9"/>
<comment type="similarity">
    <text evidence="2 6">Belongs to the CDC50/LEM3 family.</text>
</comment>
<dbReference type="EMBL" id="CAJFCV020000004">
    <property type="protein sequence ID" value="CAG9113399.1"/>
    <property type="molecule type" value="Genomic_DNA"/>
</dbReference>
<dbReference type="AlphaFoldDB" id="A0A1I7RLZ9"/>
<dbReference type="PIRSF" id="PIRSF015840">
    <property type="entry name" value="DUF284_TM_euk"/>
    <property type="match status" value="1"/>
</dbReference>
<reference evidence="12" key="1">
    <citation type="submission" date="2016-11" db="UniProtKB">
        <authorList>
            <consortium name="WormBaseParasite"/>
        </authorList>
    </citation>
    <scope>IDENTIFICATION</scope>
</reference>
<dbReference type="Proteomes" id="UP000582659">
    <property type="component" value="Unassembled WGS sequence"/>
</dbReference>
<evidence type="ECO:0000256" key="6">
    <source>
        <dbReference type="PIRNR" id="PIRNR015840"/>
    </source>
</evidence>
<dbReference type="EMBL" id="CAJFDI010000004">
    <property type="protein sequence ID" value="CAD5224591.1"/>
    <property type="molecule type" value="Genomic_DNA"/>
</dbReference>
<dbReference type="GO" id="GO:0005794">
    <property type="term" value="C:Golgi apparatus"/>
    <property type="evidence" value="ECO:0007669"/>
    <property type="project" value="TreeGrafter"/>
</dbReference>
<feature type="transmembrane region" description="Helical" evidence="7">
    <location>
        <begin position="39"/>
        <end position="60"/>
    </location>
</feature>
<evidence type="ECO:0000313" key="12">
    <source>
        <dbReference type="WBParaSite" id="BXY_0173400.1"/>
    </source>
</evidence>
<dbReference type="OrthoDB" id="340608at2759"/>
<proteinExistence type="inferred from homology"/>
<evidence type="ECO:0000256" key="3">
    <source>
        <dbReference type="ARBA" id="ARBA00022692"/>
    </source>
</evidence>
<evidence type="ECO:0000256" key="2">
    <source>
        <dbReference type="ARBA" id="ARBA00009457"/>
    </source>
</evidence>
<dbReference type="eggNOG" id="KOG2952">
    <property type="taxonomic scope" value="Eukaryota"/>
</dbReference>
<protein>
    <submittedName>
        <fullName evidence="8">(pine wood nematode) hypothetical protein</fullName>
    </submittedName>
</protein>
<keyword evidence="4 7" id="KW-1133">Transmembrane helix</keyword>
<dbReference type="InterPro" id="IPR005045">
    <property type="entry name" value="CDC50/LEM3_fam"/>
</dbReference>
<evidence type="ECO:0000313" key="8">
    <source>
        <dbReference type="EMBL" id="CAD5224591.1"/>
    </source>
</evidence>
<keyword evidence="3 7" id="KW-0812">Transmembrane</keyword>
<evidence type="ECO:0000313" key="10">
    <source>
        <dbReference type="Proteomes" id="UP000095284"/>
    </source>
</evidence>
<organism evidence="10 12">
    <name type="scientific">Bursaphelenchus xylophilus</name>
    <name type="common">Pinewood nematode worm</name>
    <name type="synonym">Aphelenchoides xylophilus</name>
    <dbReference type="NCBI Taxonomy" id="6326"/>
    <lineage>
        <taxon>Eukaryota</taxon>
        <taxon>Metazoa</taxon>
        <taxon>Ecdysozoa</taxon>
        <taxon>Nematoda</taxon>
        <taxon>Chromadorea</taxon>
        <taxon>Rhabditida</taxon>
        <taxon>Tylenchina</taxon>
        <taxon>Tylenchomorpha</taxon>
        <taxon>Aphelenchoidea</taxon>
        <taxon>Aphelenchoididae</taxon>
        <taxon>Bursaphelenchus</taxon>
    </lineage>
</organism>
<comment type="subcellular location">
    <subcellularLocation>
        <location evidence="1">Membrane</location>
    </subcellularLocation>
</comment>
<keyword evidence="11" id="KW-1185">Reference proteome</keyword>
<reference evidence="9" key="2">
    <citation type="submission" date="2020-08" db="EMBL/GenBank/DDBJ databases">
        <authorList>
            <person name="Kikuchi T."/>
        </authorList>
    </citation>
    <scope>NUCLEOTIDE SEQUENCE</scope>
    <source>
        <strain evidence="8">Ka4C1</strain>
    </source>
</reference>
<dbReference type="PANTHER" id="PTHR10926:SF23">
    <property type="entry name" value="CELL CYCLE CONTROL PROTEIN 50A"/>
    <property type="match status" value="1"/>
</dbReference>
<gene>
    <name evidence="8" type="ORF">BXYJ_LOCUS8120</name>
</gene>
<evidence type="ECO:0000256" key="4">
    <source>
        <dbReference type="ARBA" id="ARBA00022989"/>
    </source>
</evidence>
<dbReference type="PANTHER" id="PTHR10926">
    <property type="entry name" value="CELL CYCLE CONTROL PROTEIN 50"/>
    <property type="match status" value="1"/>
</dbReference>
<accession>A0A1I7RLZ9</accession>
<keyword evidence="5 6" id="KW-0472">Membrane</keyword>
<evidence type="ECO:0000256" key="5">
    <source>
        <dbReference type="ARBA" id="ARBA00023136"/>
    </source>
</evidence>
<dbReference type="WBParaSite" id="BXY_0173400.1">
    <property type="protein sequence ID" value="BXY_0173400.1"/>
    <property type="gene ID" value="BXY_0173400"/>
</dbReference>
<dbReference type="Pfam" id="PF03381">
    <property type="entry name" value="CDC50"/>
    <property type="match status" value="1"/>
</dbReference>
<name>A0A1I7RLZ9_BURXY</name>
<evidence type="ECO:0000256" key="7">
    <source>
        <dbReference type="SAM" id="Phobius"/>
    </source>
</evidence>